<dbReference type="PANTHER" id="PTHR35205">
    <property type="entry name" value="NB-ARC AND TPR DOMAIN PROTEIN"/>
    <property type="match status" value="1"/>
</dbReference>
<dbReference type="GO" id="GO:0043531">
    <property type="term" value="F:ADP binding"/>
    <property type="evidence" value="ECO:0007669"/>
    <property type="project" value="InterPro"/>
</dbReference>
<protein>
    <submittedName>
        <fullName evidence="4">Uncharacterized protein</fullName>
    </submittedName>
</protein>
<dbReference type="Pfam" id="PF00931">
    <property type="entry name" value="NB-ARC"/>
    <property type="match status" value="1"/>
</dbReference>
<gene>
    <name evidence="4" type="ORF">GSTUAT00002211001</name>
</gene>
<reference evidence="4" key="1">
    <citation type="submission" date="2015-10" db="EMBL/GenBank/DDBJ databases">
        <authorList>
            <person name="Regsiter A."/>
            <person name="william w."/>
        </authorList>
    </citation>
    <scope>NUCLEOTIDE SEQUENCE</scope>
    <source>
        <strain evidence="4">Montdore</strain>
    </source>
</reference>
<dbReference type="Proteomes" id="UP001412239">
    <property type="component" value="Unassembled WGS sequence"/>
</dbReference>
<proteinExistence type="predicted"/>
<accession>A0A292Q1J6</accession>
<dbReference type="InterPro" id="IPR027417">
    <property type="entry name" value="P-loop_NTPase"/>
</dbReference>
<feature type="region of interest" description="Disordered" evidence="1">
    <location>
        <begin position="1"/>
        <end position="33"/>
    </location>
</feature>
<dbReference type="InterPro" id="IPR056681">
    <property type="entry name" value="DUF7779"/>
</dbReference>
<dbReference type="InterPro" id="IPR002182">
    <property type="entry name" value="NB-ARC"/>
</dbReference>
<evidence type="ECO:0000313" key="5">
    <source>
        <dbReference type="Proteomes" id="UP001412239"/>
    </source>
</evidence>
<organism evidence="4 5">
    <name type="scientific">Tuber aestivum</name>
    <name type="common">summer truffle</name>
    <dbReference type="NCBI Taxonomy" id="59557"/>
    <lineage>
        <taxon>Eukaryota</taxon>
        <taxon>Fungi</taxon>
        <taxon>Dikarya</taxon>
        <taxon>Ascomycota</taxon>
        <taxon>Pezizomycotina</taxon>
        <taxon>Pezizomycetes</taxon>
        <taxon>Pezizales</taxon>
        <taxon>Tuberaceae</taxon>
        <taxon>Tuber</taxon>
    </lineage>
</organism>
<sequence length="409" mass="45263">MDHTTRVEPAIQGSSSGNNGNSSDSGSNNTTIQNTPVVSDIANIGVGNQGGASKVGGGEPKQASKPYHLIPYGRNSAFTGRKNVLEAVERYLEPRAHNRIALHGLGGSGKTQIALEYVYRRASKSSCHVFWVKGSGLSKFSEGFRDVAHHIRIPLVSTETDEESYLKSIRKWFEGPNSGDWILVIDNADNDADFIENNGPIAKFVPQGTRGTVIFTTRSQLIASRQGCKIIEVGEMEEDDALELFSKRVTGGDNLGDEGKTAITRILASLNHLPLAIVGAAAFMAETKTSPTTYWKILRESDERAKQLFSQQFCDIRPESDITESTFGTYFITFDRITQQMLQAADLLRLMAFLDCQNIPEELLNHSGLEEMDEPVEFRQAIGRLLAFSLVTIVIREKKTYYELHRLVQ</sequence>
<dbReference type="Gene3D" id="3.40.50.300">
    <property type="entry name" value="P-loop containing nucleotide triphosphate hydrolases"/>
    <property type="match status" value="1"/>
</dbReference>
<dbReference type="Pfam" id="PF25000">
    <property type="entry name" value="DUF7779"/>
    <property type="match status" value="1"/>
</dbReference>
<evidence type="ECO:0000259" key="2">
    <source>
        <dbReference type="Pfam" id="PF00931"/>
    </source>
</evidence>
<feature type="non-terminal residue" evidence="4">
    <location>
        <position position="409"/>
    </location>
</feature>
<dbReference type="AlphaFoldDB" id="A0A292Q1J6"/>
<feature type="domain" description="NB-ARC" evidence="2">
    <location>
        <begin position="86"/>
        <end position="250"/>
    </location>
</feature>
<name>A0A292Q1J6_9PEZI</name>
<keyword evidence="5" id="KW-1185">Reference proteome</keyword>
<feature type="domain" description="DUF7779" evidence="3">
    <location>
        <begin position="342"/>
        <end position="409"/>
    </location>
</feature>
<evidence type="ECO:0000259" key="3">
    <source>
        <dbReference type="Pfam" id="PF25000"/>
    </source>
</evidence>
<evidence type="ECO:0000256" key="1">
    <source>
        <dbReference type="SAM" id="MobiDB-lite"/>
    </source>
</evidence>
<dbReference type="PANTHER" id="PTHR35205:SF1">
    <property type="entry name" value="ZU5 DOMAIN-CONTAINING PROTEIN"/>
    <property type="match status" value="1"/>
</dbReference>
<evidence type="ECO:0000313" key="4">
    <source>
        <dbReference type="EMBL" id="CUS13686.1"/>
    </source>
</evidence>
<dbReference type="SUPFAM" id="SSF52540">
    <property type="entry name" value="P-loop containing nucleoside triphosphate hydrolases"/>
    <property type="match status" value="1"/>
</dbReference>
<dbReference type="EMBL" id="LN890968">
    <property type="protein sequence ID" value="CUS13686.1"/>
    <property type="molecule type" value="Genomic_DNA"/>
</dbReference>
<feature type="compositionally biased region" description="Low complexity" evidence="1">
    <location>
        <begin position="13"/>
        <end position="29"/>
    </location>
</feature>